<proteinExistence type="predicted"/>
<protein>
    <submittedName>
        <fullName evidence="2">Putative chitinase</fullName>
    </submittedName>
</protein>
<feature type="signal peptide" evidence="1">
    <location>
        <begin position="1"/>
        <end position="22"/>
    </location>
</feature>
<dbReference type="SUPFAM" id="SSF53955">
    <property type="entry name" value="Lysozyme-like"/>
    <property type="match status" value="1"/>
</dbReference>
<dbReference type="InterPro" id="IPR052354">
    <property type="entry name" value="Cell_Wall_Dynamics_Protein"/>
</dbReference>
<keyword evidence="3" id="KW-1185">Reference proteome</keyword>
<organism evidence="2 3">
    <name type="scientific">Pseudacidovorax intermedius</name>
    <dbReference type="NCBI Taxonomy" id="433924"/>
    <lineage>
        <taxon>Bacteria</taxon>
        <taxon>Pseudomonadati</taxon>
        <taxon>Pseudomonadota</taxon>
        <taxon>Betaproteobacteria</taxon>
        <taxon>Burkholderiales</taxon>
        <taxon>Comamonadaceae</taxon>
        <taxon>Pseudacidovorax</taxon>
    </lineage>
</organism>
<keyword evidence="1" id="KW-0732">Signal</keyword>
<gene>
    <name evidence="2" type="ORF">DFR41_110148</name>
</gene>
<comment type="caution">
    <text evidence="2">The sequence shown here is derived from an EMBL/GenBank/DDBJ whole genome shotgun (WGS) entry which is preliminary data.</text>
</comment>
<evidence type="ECO:0000256" key="1">
    <source>
        <dbReference type="SAM" id="SignalP"/>
    </source>
</evidence>
<dbReference type="PANTHER" id="PTHR34408:SF1">
    <property type="entry name" value="GLYCOSYL HYDROLASE FAMILY 19 DOMAIN-CONTAINING PROTEIN HI_1415"/>
    <property type="match status" value="1"/>
</dbReference>
<dbReference type="InterPro" id="IPR023346">
    <property type="entry name" value="Lysozyme-like_dom_sf"/>
</dbReference>
<dbReference type="RefSeq" id="WP_114804249.1">
    <property type="nucleotide sequence ID" value="NZ_QQAV01000010.1"/>
</dbReference>
<dbReference type="Proteomes" id="UP000255265">
    <property type="component" value="Unassembled WGS sequence"/>
</dbReference>
<name>A0A370F8M4_9BURK</name>
<evidence type="ECO:0000313" key="2">
    <source>
        <dbReference type="EMBL" id="RDI20740.1"/>
    </source>
</evidence>
<dbReference type="OrthoDB" id="1491023at2"/>
<dbReference type="EMBL" id="QQAV01000010">
    <property type="protein sequence ID" value="RDI20740.1"/>
    <property type="molecule type" value="Genomic_DNA"/>
</dbReference>
<feature type="chain" id="PRO_5016834926" evidence="1">
    <location>
        <begin position="23"/>
        <end position="219"/>
    </location>
</feature>
<sequence length="219" mass="23517">MSARALLTLPALVAAGINPTAARTFMAPLADVCAAYAIDTPRRLAAFIGQCSHESAGFTRLEENLFYTTPERLLQVFRTRLRGLDDARTYLRNPKALANRVYAGVNGNGDEASGDGWRYRARGLIGNTGHDNYARVQQQTRLPVVASPDLLTQPLAATQAAAAYWVDNGLNAQADAWAIDAITRAINGRAMAGAQDRRERCERALEALASTAATAAMPA</sequence>
<accession>A0A370F8M4</accession>
<dbReference type="PANTHER" id="PTHR34408">
    <property type="entry name" value="FAMILY PROTEIN, PUTATIVE-RELATED"/>
    <property type="match status" value="1"/>
</dbReference>
<reference evidence="2 3" key="1">
    <citation type="submission" date="2018-07" db="EMBL/GenBank/DDBJ databases">
        <title>Genomic Encyclopedia of Type Strains, Phase IV (KMG-IV): sequencing the most valuable type-strain genomes for metagenomic binning, comparative biology and taxonomic classification.</title>
        <authorList>
            <person name="Goeker M."/>
        </authorList>
    </citation>
    <scope>NUCLEOTIDE SEQUENCE [LARGE SCALE GENOMIC DNA]</scope>
    <source>
        <strain evidence="2 3">DSM 21352</strain>
    </source>
</reference>
<evidence type="ECO:0000313" key="3">
    <source>
        <dbReference type="Proteomes" id="UP000255265"/>
    </source>
</evidence>
<dbReference type="AlphaFoldDB" id="A0A370F8M4"/>
<dbReference type="Gene3D" id="1.10.530.10">
    <property type="match status" value="1"/>
</dbReference>